<dbReference type="AlphaFoldDB" id="A0A2K3P6V6"/>
<dbReference type="EMBL" id="ASHM01004239">
    <property type="protein sequence ID" value="PNY11016.1"/>
    <property type="molecule type" value="Genomic_DNA"/>
</dbReference>
<gene>
    <name evidence="1" type="ORF">L195_g007613</name>
</gene>
<sequence>MVNQMIHKAACGGVIRYDAGAWIDGVARNLESCTILMAEVPHYTSAGCPSSHHCVAIVFLINRLKMKDYKFKYLVSIDRQTKLLIELQIMLSIPMRSIILGHPPLSCVNLI</sequence>
<name>A0A2K3P6V6_TRIPR</name>
<protein>
    <submittedName>
        <fullName evidence="1">Uncharacterized protein</fullName>
    </submittedName>
</protein>
<evidence type="ECO:0000313" key="1">
    <source>
        <dbReference type="EMBL" id="PNY11016.1"/>
    </source>
</evidence>
<accession>A0A2K3P6V6</accession>
<dbReference type="Proteomes" id="UP000236291">
    <property type="component" value="Unassembled WGS sequence"/>
</dbReference>
<organism evidence="1 2">
    <name type="scientific">Trifolium pratense</name>
    <name type="common">Red clover</name>
    <dbReference type="NCBI Taxonomy" id="57577"/>
    <lineage>
        <taxon>Eukaryota</taxon>
        <taxon>Viridiplantae</taxon>
        <taxon>Streptophyta</taxon>
        <taxon>Embryophyta</taxon>
        <taxon>Tracheophyta</taxon>
        <taxon>Spermatophyta</taxon>
        <taxon>Magnoliopsida</taxon>
        <taxon>eudicotyledons</taxon>
        <taxon>Gunneridae</taxon>
        <taxon>Pentapetalae</taxon>
        <taxon>rosids</taxon>
        <taxon>fabids</taxon>
        <taxon>Fabales</taxon>
        <taxon>Fabaceae</taxon>
        <taxon>Papilionoideae</taxon>
        <taxon>50 kb inversion clade</taxon>
        <taxon>NPAAA clade</taxon>
        <taxon>Hologalegina</taxon>
        <taxon>IRL clade</taxon>
        <taxon>Trifolieae</taxon>
        <taxon>Trifolium</taxon>
    </lineage>
</organism>
<reference evidence="1 2" key="2">
    <citation type="journal article" date="2017" name="Front. Plant Sci.">
        <title>Gene Classification and Mining of Molecular Markers Useful in Red Clover (Trifolium pratense) Breeding.</title>
        <authorList>
            <person name="Istvanek J."/>
            <person name="Dluhosova J."/>
            <person name="Dluhos P."/>
            <person name="Patkova L."/>
            <person name="Nedelnik J."/>
            <person name="Repkova J."/>
        </authorList>
    </citation>
    <scope>NUCLEOTIDE SEQUENCE [LARGE SCALE GENOMIC DNA]</scope>
    <source>
        <strain evidence="2">cv. Tatra</strain>
        <tissue evidence="1">Young leaves</tissue>
    </source>
</reference>
<proteinExistence type="predicted"/>
<evidence type="ECO:0000313" key="2">
    <source>
        <dbReference type="Proteomes" id="UP000236291"/>
    </source>
</evidence>
<comment type="caution">
    <text evidence="1">The sequence shown here is derived from an EMBL/GenBank/DDBJ whole genome shotgun (WGS) entry which is preliminary data.</text>
</comment>
<reference evidence="1 2" key="1">
    <citation type="journal article" date="2014" name="Am. J. Bot.">
        <title>Genome assembly and annotation for red clover (Trifolium pratense; Fabaceae).</title>
        <authorList>
            <person name="Istvanek J."/>
            <person name="Jaros M."/>
            <person name="Krenek A."/>
            <person name="Repkova J."/>
        </authorList>
    </citation>
    <scope>NUCLEOTIDE SEQUENCE [LARGE SCALE GENOMIC DNA]</scope>
    <source>
        <strain evidence="2">cv. Tatra</strain>
        <tissue evidence="1">Young leaves</tissue>
    </source>
</reference>